<proteinExistence type="predicted"/>
<dbReference type="RefSeq" id="WP_289231594.1">
    <property type="nucleotide sequence ID" value="NZ_AP027735.1"/>
</dbReference>
<reference evidence="1" key="1">
    <citation type="journal article" date="2014" name="Int. J. Syst. Evol. Microbiol.">
        <title>Complete genome of a new Firmicutes species belonging to the dominant human colonic microbiota ('Ruminococcus bicirculans') reveals two chromosomes and a selective capacity to utilize plant glucans.</title>
        <authorList>
            <consortium name="NISC Comparative Sequencing Program"/>
            <person name="Wegmann U."/>
            <person name="Louis P."/>
            <person name="Goesmann A."/>
            <person name="Henrissat B."/>
            <person name="Duncan S.H."/>
            <person name="Flint H.J."/>
        </authorList>
    </citation>
    <scope>NUCLEOTIDE SEQUENCE</scope>
    <source>
        <strain evidence="1">NBRC 110608</strain>
    </source>
</reference>
<sequence length="74" mass="7551">MVGQDDGSESREAVLRLVVRGDGRTLASRTVRYGQTSSLGVSVAGVQRLTVSFTEVECAPGEGAALVLGSGKVG</sequence>
<protein>
    <recommendedName>
        <fullName evidence="2">Glycosyl hydrolase family 98 putative carbohydrate-binding module domain-containing protein</fullName>
    </recommendedName>
</protein>
<name>A0ABN6YQJ5_9MICO</name>
<evidence type="ECO:0008006" key="2">
    <source>
        <dbReference type="Google" id="ProtNLM"/>
    </source>
</evidence>
<organism evidence="1">
    <name type="scientific">Barrientosiimonas endolithica</name>
    <dbReference type="NCBI Taxonomy" id="1535208"/>
    <lineage>
        <taxon>Bacteria</taxon>
        <taxon>Bacillati</taxon>
        <taxon>Actinomycetota</taxon>
        <taxon>Actinomycetes</taxon>
        <taxon>Micrococcales</taxon>
        <taxon>Dermacoccaceae</taxon>
        <taxon>Barrientosiimonas</taxon>
    </lineage>
</organism>
<evidence type="ECO:0000313" key="1">
    <source>
        <dbReference type="EMBL" id="BDZ59689.1"/>
    </source>
</evidence>
<dbReference type="EMBL" id="AP027735">
    <property type="protein sequence ID" value="BDZ59689.1"/>
    <property type="molecule type" value="Genomic_DNA"/>
</dbReference>
<accession>A0ABN6YQJ5</accession>
<gene>
    <name evidence="1" type="ORF">GCM10025872_33460</name>
</gene>
<reference evidence="1" key="2">
    <citation type="submission" date="2023-02" db="EMBL/GenBank/DDBJ databases">
        <authorList>
            <person name="Sun Q."/>
            <person name="Mori K."/>
        </authorList>
    </citation>
    <scope>NUCLEOTIDE SEQUENCE</scope>
    <source>
        <strain evidence="1">NBRC 110608</strain>
    </source>
</reference>